<feature type="transmembrane region" description="Helical" evidence="6">
    <location>
        <begin position="574"/>
        <end position="593"/>
    </location>
</feature>
<dbReference type="InterPro" id="IPR005828">
    <property type="entry name" value="MFS_sugar_transport-like"/>
</dbReference>
<dbReference type="OrthoDB" id="433512at2759"/>
<dbReference type="InterPro" id="IPR036259">
    <property type="entry name" value="MFS_trans_sf"/>
</dbReference>
<keyword evidence="9" id="KW-1185">Reference proteome</keyword>
<dbReference type="Proteomes" id="UP000800039">
    <property type="component" value="Unassembled WGS sequence"/>
</dbReference>
<feature type="transmembrane region" description="Helical" evidence="6">
    <location>
        <begin position="159"/>
        <end position="181"/>
    </location>
</feature>
<dbReference type="InterPro" id="IPR005829">
    <property type="entry name" value="Sugar_transporter_CS"/>
</dbReference>
<evidence type="ECO:0000313" key="8">
    <source>
        <dbReference type="EMBL" id="KAF1845613.1"/>
    </source>
</evidence>
<keyword evidence="4 6" id="KW-0472">Membrane</keyword>
<feature type="transmembrane region" description="Helical" evidence="6">
    <location>
        <begin position="48"/>
        <end position="77"/>
    </location>
</feature>
<feature type="transmembrane region" description="Helical" evidence="6">
    <location>
        <begin position="129"/>
        <end position="147"/>
    </location>
</feature>
<name>A0A9P4GGE9_9PLEO</name>
<feature type="compositionally biased region" description="Basic and acidic residues" evidence="5">
    <location>
        <begin position="340"/>
        <end position="349"/>
    </location>
</feature>
<accession>A0A9P4GGE9</accession>
<dbReference type="GO" id="GO:0016020">
    <property type="term" value="C:membrane"/>
    <property type="evidence" value="ECO:0007669"/>
    <property type="project" value="UniProtKB-SubCell"/>
</dbReference>
<feature type="domain" description="Major facilitator superfamily (MFS) profile" evidence="7">
    <location>
        <begin position="50"/>
        <end position="597"/>
    </location>
</feature>
<feature type="transmembrane region" description="Helical" evidence="6">
    <location>
        <begin position="531"/>
        <end position="554"/>
    </location>
</feature>
<dbReference type="PROSITE" id="PS00217">
    <property type="entry name" value="SUGAR_TRANSPORT_2"/>
    <property type="match status" value="1"/>
</dbReference>
<evidence type="ECO:0000256" key="1">
    <source>
        <dbReference type="ARBA" id="ARBA00004141"/>
    </source>
</evidence>
<feature type="region of interest" description="Disordered" evidence="5">
    <location>
        <begin position="313"/>
        <end position="361"/>
    </location>
</feature>
<reference evidence="8" key="1">
    <citation type="submission" date="2020-01" db="EMBL/GenBank/DDBJ databases">
        <authorList>
            <consortium name="DOE Joint Genome Institute"/>
            <person name="Haridas S."/>
            <person name="Albert R."/>
            <person name="Binder M."/>
            <person name="Bloem J."/>
            <person name="Labutti K."/>
            <person name="Salamov A."/>
            <person name="Andreopoulos B."/>
            <person name="Baker S.E."/>
            <person name="Barry K."/>
            <person name="Bills G."/>
            <person name="Bluhm B.H."/>
            <person name="Cannon C."/>
            <person name="Castanera R."/>
            <person name="Culley D.E."/>
            <person name="Daum C."/>
            <person name="Ezra D."/>
            <person name="Gonzalez J.B."/>
            <person name="Henrissat B."/>
            <person name="Kuo A."/>
            <person name="Liang C."/>
            <person name="Lipzen A."/>
            <person name="Lutzoni F."/>
            <person name="Magnuson J."/>
            <person name="Mondo S."/>
            <person name="Nolan M."/>
            <person name="Ohm R."/>
            <person name="Pangilinan J."/>
            <person name="Park H.-J."/>
            <person name="Ramirez L."/>
            <person name="Alfaro M."/>
            <person name="Sun H."/>
            <person name="Tritt A."/>
            <person name="Yoshinaga Y."/>
            <person name="Zwiers L.-H."/>
            <person name="Turgeon B.G."/>
            <person name="Goodwin S.B."/>
            <person name="Spatafora J.W."/>
            <person name="Crous P.W."/>
            <person name="Grigoriev I.V."/>
        </authorList>
    </citation>
    <scope>NUCLEOTIDE SEQUENCE</scope>
    <source>
        <strain evidence="8">CBS 394.84</strain>
    </source>
</reference>
<evidence type="ECO:0000256" key="2">
    <source>
        <dbReference type="ARBA" id="ARBA00022692"/>
    </source>
</evidence>
<keyword evidence="3 6" id="KW-1133">Transmembrane helix</keyword>
<dbReference type="GO" id="GO:0022857">
    <property type="term" value="F:transmembrane transporter activity"/>
    <property type="evidence" value="ECO:0007669"/>
    <property type="project" value="InterPro"/>
</dbReference>
<dbReference type="AlphaFoldDB" id="A0A9P4GGE9"/>
<dbReference type="PROSITE" id="PS50850">
    <property type="entry name" value="MFS"/>
    <property type="match status" value="1"/>
</dbReference>
<dbReference type="PANTHER" id="PTHR24064">
    <property type="entry name" value="SOLUTE CARRIER FAMILY 22 MEMBER"/>
    <property type="match status" value="1"/>
</dbReference>
<dbReference type="Pfam" id="PF00083">
    <property type="entry name" value="Sugar_tr"/>
    <property type="match status" value="2"/>
</dbReference>
<evidence type="ECO:0000259" key="7">
    <source>
        <dbReference type="PROSITE" id="PS50850"/>
    </source>
</evidence>
<feature type="transmembrane region" description="Helical" evidence="6">
    <location>
        <begin position="97"/>
        <end position="117"/>
    </location>
</feature>
<feature type="transmembrane region" description="Helical" evidence="6">
    <location>
        <begin position="466"/>
        <end position="486"/>
    </location>
</feature>
<feature type="transmembrane region" description="Helical" evidence="6">
    <location>
        <begin position="396"/>
        <end position="418"/>
    </location>
</feature>
<evidence type="ECO:0000256" key="5">
    <source>
        <dbReference type="SAM" id="MobiDB-lite"/>
    </source>
</evidence>
<organism evidence="8 9">
    <name type="scientific">Cucurbitaria berberidis CBS 394.84</name>
    <dbReference type="NCBI Taxonomy" id="1168544"/>
    <lineage>
        <taxon>Eukaryota</taxon>
        <taxon>Fungi</taxon>
        <taxon>Dikarya</taxon>
        <taxon>Ascomycota</taxon>
        <taxon>Pezizomycotina</taxon>
        <taxon>Dothideomycetes</taxon>
        <taxon>Pleosporomycetidae</taxon>
        <taxon>Pleosporales</taxon>
        <taxon>Pleosporineae</taxon>
        <taxon>Cucurbitariaceae</taxon>
        <taxon>Cucurbitaria</taxon>
    </lineage>
</organism>
<keyword evidence="2 6" id="KW-0812">Transmembrane</keyword>
<gene>
    <name evidence="8" type="ORF">K460DRAFT_405862</name>
</gene>
<dbReference type="GeneID" id="63854145"/>
<evidence type="ECO:0000256" key="4">
    <source>
        <dbReference type="ARBA" id="ARBA00023136"/>
    </source>
</evidence>
<dbReference type="Gene3D" id="1.20.1250.20">
    <property type="entry name" value="MFS general substrate transporter like domains"/>
    <property type="match status" value="2"/>
</dbReference>
<evidence type="ECO:0000256" key="3">
    <source>
        <dbReference type="ARBA" id="ARBA00022989"/>
    </source>
</evidence>
<dbReference type="EMBL" id="ML976616">
    <property type="protein sequence ID" value="KAF1845613.1"/>
    <property type="molecule type" value="Genomic_DNA"/>
</dbReference>
<feature type="transmembrane region" description="Helical" evidence="6">
    <location>
        <begin position="498"/>
        <end position="519"/>
    </location>
</feature>
<evidence type="ECO:0000313" key="9">
    <source>
        <dbReference type="Proteomes" id="UP000800039"/>
    </source>
</evidence>
<comment type="subcellular location">
    <subcellularLocation>
        <location evidence="1">Membrane</location>
        <topology evidence="1">Multi-pass membrane protein</topology>
    </subcellularLocation>
</comment>
<comment type="caution">
    <text evidence="8">The sequence shown here is derived from an EMBL/GenBank/DDBJ whole genome shotgun (WGS) entry which is preliminary data.</text>
</comment>
<evidence type="ECO:0000256" key="6">
    <source>
        <dbReference type="SAM" id="Phobius"/>
    </source>
</evidence>
<protein>
    <submittedName>
        <fullName evidence="8">MFS general substrate transporter</fullName>
    </submittedName>
</protein>
<proteinExistence type="predicted"/>
<sequence>MGLRNWVTRPIRGHHIGVEDLTAGGRGIPETRRRQWTLHTIDQAPFQVWVVVVAGIGFLTDAFGLFALNVVTPMLGYVYWPDHKLDGVPTVPSSVKTAMMCSTLAGTMLGQIGFGFAADMLGRRKMYGMELVIIIVGTMFLLMSSNGEKNSMAIGGWLVTWRIIMGIGIGADYPLSAVITAEFAPRKYRARMLSWVFFAQPVGQLLANVLSFAAVEAFKPWIETNAQACNPGDFECFRAIDRLWRLVIGIGIIPAVIALVFRFTIPESPRYKLDILQNTQSTLEDTANYFVGAPKRHPEDGHVEMLPVPATPNIQTTASRRSSSCSEIAPDEVIDSDSESEARPSDEQLRPATTSMPQLPPGDPSFVPPLASWADAKNFFIVEGNWQYLVGTSLSWLFLDFAFYGLGLSSPQIVSHIWENPDSKHPSSLFETLRNNSLHTLVMVSIGTVTGGLLMIKIVKHVSPKVIQFWGFLVLFVLFIVTGSAWTKLLDSSRSGLIVLYVLSHIAFNLGPNVTTFIIPAEIFPTRYRCTCHGIAAASGKLGSWIVQIFLAYAFKSDTVDKQFNWERKYFGNVLQVMSAFMVAGAVTTHFLVPETRGRDNKSRTLEVLACGKKVIDELNRQRKREDEND</sequence>
<feature type="transmembrane region" description="Helical" evidence="6">
    <location>
        <begin position="438"/>
        <end position="459"/>
    </location>
</feature>
<dbReference type="RefSeq" id="XP_040788176.1">
    <property type="nucleotide sequence ID" value="XM_040936895.1"/>
</dbReference>
<feature type="compositionally biased region" description="Acidic residues" evidence="5">
    <location>
        <begin position="329"/>
        <end position="339"/>
    </location>
</feature>
<dbReference type="SUPFAM" id="SSF103473">
    <property type="entry name" value="MFS general substrate transporter"/>
    <property type="match status" value="1"/>
</dbReference>
<feature type="transmembrane region" description="Helical" evidence="6">
    <location>
        <begin position="243"/>
        <end position="265"/>
    </location>
</feature>
<feature type="transmembrane region" description="Helical" evidence="6">
    <location>
        <begin position="193"/>
        <end position="215"/>
    </location>
</feature>
<feature type="compositionally biased region" description="Polar residues" evidence="5">
    <location>
        <begin position="313"/>
        <end position="326"/>
    </location>
</feature>
<dbReference type="InterPro" id="IPR020846">
    <property type="entry name" value="MFS_dom"/>
</dbReference>